<dbReference type="Pfam" id="PF01568">
    <property type="entry name" value="Molydop_binding"/>
    <property type="match status" value="1"/>
</dbReference>
<dbReference type="PROSITE" id="PS00490">
    <property type="entry name" value="MOLYBDOPTERIN_PROK_2"/>
    <property type="match status" value="1"/>
</dbReference>
<keyword evidence="1" id="KW-0479">Metal-binding</keyword>
<dbReference type="PANTHER" id="PTHR43105">
    <property type="entry name" value="RESPIRATORY NITRATE REDUCTASE"/>
    <property type="match status" value="1"/>
</dbReference>
<feature type="domain" description="Molybdopterin dinucleotide-binding" evidence="5">
    <location>
        <begin position="414"/>
        <end position="520"/>
    </location>
</feature>
<dbReference type="GO" id="GO:0016020">
    <property type="term" value="C:membrane"/>
    <property type="evidence" value="ECO:0007669"/>
    <property type="project" value="TreeGrafter"/>
</dbReference>
<feature type="domain" description="Molybdopterin oxidoreductase" evidence="4">
    <location>
        <begin position="1"/>
        <end position="332"/>
    </location>
</feature>
<organism evidence="6 7">
    <name type="scientific">Candidatus Solincola sediminis</name>
    <dbReference type="NCBI Taxonomy" id="1797199"/>
    <lineage>
        <taxon>Bacteria</taxon>
        <taxon>Bacillati</taxon>
        <taxon>Actinomycetota</taxon>
        <taxon>Candidatus Geothermincolia</taxon>
        <taxon>Candidatus Geothermincolales</taxon>
        <taxon>Candidatus Geothermincolaceae</taxon>
        <taxon>Candidatus Solincola</taxon>
    </lineage>
</organism>
<keyword evidence="2" id="KW-0408">Iron</keyword>
<dbReference type="Gene3D" id="3.40.228.10">
    <property type="entry name" value="Dimethylsulfoxide Reductase, domain 2"/>
    <property type="match status" value="1"/>
</dbReference>
<dbReference type="GO" id="GO:0022904">
    <property type="term" value="P:respiratory electron transport chain"/>
    <property type="evidence" value="ECO:0007669"/>
    <property type="project" value="TreeGrafter"/>
</dbReference>
<name>A0A1F2WSU1_9ACTN</name>
<keyword evidence="3" id="KW-0411">Iron-sulfur</keyword>
<dbReference type="EMBL" id="MELK01000008">
    <property type="protein sequence ID" value="OFW59964.1"/>
    <property type="molecule type" value="Genomic_DNA"/>
</dbReference>
<comment type="caution">
    <text evidence="6">The sequence shown here is derived from an EMBL/GenBank/DDBJ whole genome shotgun (WGS) entry which is preliminary data.</text>
</comment>
<dbReference type="Pfam" id="PF00384">
    <property type="entry name" value="Molybdopterin"/>
    <property type="match status" value="1"/>
</dbReference>
<dbReference type="Proteomes" id="UP000177876">
    <property type="component" value="Unassembled WGS sequence"/>
</dbReference>
<dbReference type="Gene3D" id="2.40.40.20">
    <property type="match status" value="1"/>
</dbReference>
<dbReference type="STRING" id="1797197.A2Y75_07810"/>
<evidence type="ECO:0000256" key="2">
    <source>
        <dbReference type="ARBA" id="ARBA00023004"/>
    </source>
</evidence>
<dbReference type="InterPro" id="IPR006656">
    <property type="entry name" value="Mopterin_OxRdtase"/>
</dbReference>
<dbReference type="SUPFAM" id="SSF50692">
    <property type="entry name" value="ADC-like"/>
    <property type="match status" value="1"/>
</dbReference>
<dbReference type="GO" id="GO:0051536">
    <property type="term" value="F:iron-sulfur cluster binding"/>
    <property type="evidence" value="ECO:0007669"/>
    <property type="project" value="UniProtKB-KW"/>
</dbReference>
<dbReference type="InterPro" id="IPR009010">
    <property type="entry name" value="Asp_de-COase-like_dom_sf"/>
</dbReference>
<dbReference type="InterPro" id="IPR006657">
    <property type="entry name" value="MoPterin_dinucl-bd_dom"/>
</dbReference>
<sequence>MTNSIADIGEADVIMLTGSNTTENHPVIAERIKQAALSGRTKLLIIDPRELGLSRFATMHLKPRPGTDVAWINGMAAVVLNEGLQDGEFIAERCEGFQEFEQPLSEYTLEKVEAITGIAASELVEAARLYGKAERASIFYAMGITQHVNGTGNVKALANLALLCGNLGKAGAGINPLRGQNNVQGACDVGALPDFFPGYQRVDDPDANKKFSEAWGVTLPSQPGLSLMEIMEGAREGEIRALYIMGENPMVTDPDVRHVGEALTSVDFLVVQDIFLTETAALADVVLPGACFAEKEGTFTNTERRVQRVRKAVEPPGEAREDHIILAALAERLGSPGPSLKPDEIMEEIASLVPSYAGIRHNRLNKGGLQWPCPDIDHPGTPILHVGRFSKGKASFNPVDYLPSIEPPDEEYPFVLTTGRILYHYHSGSMSRRSHNLEEKVSAGRVDINPEDARRLGLREGDGVRLASRRGDLISHAHISSRQPPGSIFATFHFSEETANLLTNPALDPVSKIPDLKVCAIKVERWERGE</sequence>
<dbReference type="InterPro" id="IPR041925">
    <property type="entry name" value="CT_Formate-Dh_H"/>
</dbReference>
<evidence type="ECO:0000259" key="5">
    <source>
        <dbReference type="Pfam" id="PF01568"/>
    </source>
</evidence>
<dbReference type="AlphaFoldDB" id="A0A1F2WSU1"/>
<evidence type="ECO:0000313" key="7">
    <source>
        <dbReference type="Proteomes" id="UP000177876"/>
    </source>
</evidence>
<gene>
    <name evidence="6" type="ORF">A2Y75_07810</name>
</gene>
<dbReference type="Gene3D" id="3.40.50.740">
    <property type="match status" value="1"/>
</dbReference>
<dbReference type="CDD" id="cd02790">
    <property type="entry name" value="MopB_CT_Formate-Dh_H"/>
    <property type="match status" value="1"/>
</dbReference>
<protein>
    <submittedName>
        <fullName evidence="6">Formate dehydrogenase</fullName>
    </submittedName>
</protein>
<dbReference type="SUPFAM" id="SSF53706">
    <property type="entry name" value="Formate dehydrogenase/DMSO reductase, domains 1-3"/>
    <property type="match status" value="1"/>
</dbReference>
<dbReference type="InterPro" id="IPR006655">
    <property type="entry name" value="Mopterin_OxRdtase_prok_CS"/>
</dbReference>
<proteinExistence type="predicted"/>
<accession>A0A1F2WSU1</accession>
<dbReference type="GO" id="GO:0003954">
    <property type="term" value="F:NADH dehydrogenase activity"/>
    <property type="evidence" value="ECO:0007669"/>
    <property type="project" value="TreeGrafter"/>
</dbReference>
<reference evidence="6 7" key="1">
    <citation type="journal article" date="2016" name="Nat. Commun.">
        <title>Thousands of microbial genomes shed light on interconnected biogeochemical processes in an aquifer system.</title>
        <authorList>
            <person name="Anantharaman K."/>
            <person name="Brown C.T."/>
            <person name="Hug L.A."/>
            <person name="Sharon I."/>
            <person name="Castelle C.J."/>
            <person name="Probst A.J."/>
            <person name="Thomas B.C."/>
            <person name="Singh A."/>
            <person name="Wilkins M.J."/>
            <person name="Karaoz U."/>
            <person name="Brodie E.L."/>
            <person name="Williams K.H."/>
            <person name="Hubbard S.S."/>
            <person name="Banfield J.F."/>
        </authorList>
    </citation>
    <scope>NUCLEOTIDE SEQUENCE [LARGE SCALE GENOMIC DNA]</scope>
</reference>
<dbReference type="InterPro" id="IPR050123">
    <property type="entry name" value="Prok_molybdopt-oxidoreductase"/>
</dbReference>
<dbReference type="GO" id="GO:0046872">
    <property type="term" value="F:metal ion binding"/>
    <property type="evidence" value="ECO:0007669"/>
    <property type="project" value="UniProtKB-KW"/>
</dbReference>
<dbReference type="GO" id="GO:0043546">
    <property type="term" value="F:molybdopterin cofactor binding"/>
    <property type="evidence" value="ECO:0007669"/>
    <property type="project" value="InterPro"/>
</dbReference>
<dbReference type="PANTHER" id="PTHR43105:SF10">
    <property type="entry name" value="NADH-QUINONE OXIDOREDUCTASE SUBUNIT G"/>
    <property type="match status" value="1"/>
</dbReference>
<evidence type="ECO:0000259" key="4">
    <source>
        <dbReference type="Pfam" id="PF00384"/>
    </source>
</evidence>
<evidence type="ECO:0000256" key="1">
    <source>
        <dbReference type="ARBA" id="ARBA00022723"/>
    </source>
</evidence>
<evidence type="ECO:0000256" key="3">
    <source>
        <dbReference type="ARBA" id="ARBA00023014"/>
    </source>
</evidence>
<evidence type="ECO:0000313" key="6">
    <source>
        <dbReference type="EMBL" id="OFW59964.1"/>
    </source>
</evidence>